<dbReference type="Gene3D" id="1.10.10.60">
    <property type="entry name" value="Homeodomain-like"/>
    <property type="match status" value="1"/>
</dbReference>
<name>A0A6J1PHS4_9HYME</name>
<dbReference type="Pfam" id="PF13837">
    <property type="entry name" value="Myb_DNA-bind_4"/>
    <property type="match status" value="1"/>
</dbReference>
<dbReference type="InterPro" id="IPR044822">
    <property type="entry name" value="Myb_DNA-bind_4"/>
</dbReference>
<organism evidence="3 4">
    <name type="scientific">Temnothorax curvispinosus</name>
    <dbReference type="NCBI Taxonomy" id="300111"/>
    <lineage>
        <taxon>Eukaryota</taxon>
        <taxon>Metazoa</taxon>
        <taxon>Ecdysozoa</taxon>
        <taxon>Arthropoda</taxon>
        <taxon>Hexapoda</taxon>
        <taxon>Insecta</taxon>
        <taxon>Pterygota</taxon>
        <taxon>Neoptera</taxon>
        <taxon>Endopterygota</taxon>
        <taxon>Hymenoptera</taxon>
        <taxon>Apocrita</taxon>
        <taxon>Aculeata</taxon>
        <taxon>Formicoidea</taxon>
        <taxon>Formicidae</taxon>
        <taxon>Myrmicinae</taxon>
        <taxon>Temnothorax</taxon>
    </lineage>
</organism>
<dbReference type="PANTHER" id="PTHR47595:SF1">
    <property type="entry name" value="MYB_SANT-LIKE DNA-BINDING DOMAIN-CONTAINING PROTEIN"/>
    <property type="match status" value="1"/>
</dbReference>
<feature type="compositionally biased region" description="Basic residues" evidence="1">
    <location>
        <begin position="239"/>
        <end position="249"/>
    </location>
</feature>
<evidence type="ECO:0000256" key="1">
    <source>
        <dbReference type="SAM" id="MobiDB-lite"/>
    </source>
</evidence>
<dbReference type="GeneID" id="112452906"/>
<keyword evidence="3" id="KW-1185">Reference proteome</keyword>
<gene>
    <name evidence="4" type="primary">LOC112452906</name>
</gene>
<protein>
    <submittedName>
        <fullName evidence="4">Trihelix transcription factor GT-2-like</fullName>
    </submittedName>
</protein>
<evidence type="ECO:0000313" key="4">
    <source>
        <dbReference type="RefSeq" id="XP_024869122.1"/>
    </source>
</evidence>
<dbReference type="AlphaFoldDB" id="A0A6J1PHS4"/>
<dbReference type="PANTHER" id="PTHR47595">
    <property type="entry name" value="HEAT SHOCK 70 KDA PROTEIN 14"/>
    <property type="match status" value="1"/>
</dbReference>
<accession>A0A6J1PHS4</accession>
<dbReference type="Proteomes" id="UP000504618">
    <property type="component" value="Unplaced"/>
</dbReference>
<sequence>MSDNQINAVEADPTRHELVRSENGEIVRAEGHIVVFDNIDKNMYCVLENERNLRLFGLIPTALQFDTVPETSMSSSETLGSLSDNTACLTLEAGCSNQATSKEKVKWTKNAVLALITSWKANQPNFASTTVKNDAVWNMIAQDIKKTGLIVTATQTENKWKNIRKAYMAVKDHNSKSGNAPKTCKFYDELDEIFSKSPSVAPVALASSRRKRSASTTIGNDFSSDDETSEEMEADRHSEKKSKKAKKSKLNRELEAWSKTLREDAEKRELTKEKRHEAVIAVQNKGIAAFTDVMNKLLEKL</sequence>
<evidence type="ECO:0000313" key="3">
    <source>
        <dbReference type="Proteomes" id="UP000504618"/>
    </source>
</evidence>
<feature type="compositionally biased region" description="Acidic residues" evidence="1">
    <location>
        <begin position="223"/>
        <end position="233"/>
    </location>
</feature>
<dbReference type="OrthoDB" id="7553419at2759"/>
<reference evidence="4" key="1">
    <citation type="submission" date="2025-08" db="UniProtKB">
        <authorList>
            <consortium name="RefSeq"/>
        </authorList>
    </citation>
    <scope>IDENTIFICATION</scope>
    <source>
        <tissue evidence="4">Whole body</tissue>
    </source>
</reference>
<evidence type="ECO:0000259" key="2">
    <source>
        <dbReference type="Pfam" id="PF13837"/>
    </source>
</evidence>
<dbReference type="RefSeq" id="XP_024869122.1">
    <property type="nucleotide sequence ID" value="XM_025013354.1"/>
</dbReference>
<proteinExistence type="predicted"/>
<feature type="domain" description="Myb/SANT-like DNA-binding" evidence="2">
    <location>
        <begin position="105"/>
        <end position="193"/>
    </location>
</feature>
<feature type="region of interest" description="Disordered" evidence="1">
    <location>
        <begin position="205"/>
        <end position="256"/>
    </location>
</feature>